<feature type="domain" description="SAP" evidence="2">
    <location>
        <begin position="80"/>
        <end position="116"/>
    </location>
</feature>
<name>A0A371FR06_MUCPR</name>
<dbReference type="AlphaFoldDB" id="A0A371FR06"/>
<evidence type="ECO:0000313" key="4">
    <source>
        <dbReference type="EMBL" id="RDX80620.1"/>
    </source>
</evidence>
<evidence type="ECO:0000259" key="3">
    <source>
        <dbReference type="Pfam" id="PF24766"/>
    </source>
</evidence>
<dbReference type="EMBL" id="QJKJ01008155">
    <property type="protein sequence ID" value="RDX80620.1"/>
    <property type="molecule type" value="Genomic_DNA"/>
</dbReference>
<feature type="region of interest" description="Disordered" evidence="1">
    <location>
        <begin position="1"/>
        <end position="49"/>
    </location>
</feature>
<feature type="region of interest" description="Disordered" evidence="1">
    <location>
        <begin position="247"/>
        <end position="341"/>
    </location>
</feature>
<feature type="region of interest" description="Disordered" evidence="1">
    <location>
        <begin position="365"/>
        <end position="391"/>
    </location>
</feature>
<feature type="compositionally biased region" description="Polar residues" evidence="1">
    <location>
        <begin position="302"/>
        <end position="319"/>
    </location>
</feature>
<dbReference type="PANTHER" id="PTHR35323">
    <property type="entry name" value="SAP DOMAIN-CONTAINING PROTEIN"/>
    <property type="match status" value="1"/>
</dbReference>
<dbReference type="InterPro" id="IPR056116">
    <property type="entry name" value="DUF7699"/>
</dbReference>
<dbReference type="Pfam" id="PF02037">
    <property type="entry name" value="SAP"/>
    <property type="match status" value="1"/>
</dbReference>
<dbReference type="OrthoDB" id="690722at2759"/>
<dbReference type="PANTHER" id="PTHR35323:SF2">
    <property type="entry name" value="SAP DOMAIN-CONTAINING PROTEIN"/>
    <property type="match status" value="1"/>
</dbReference>
<keyword evidence="5" id="KW-1185">Reference proteome</keyword>
<feature type="domain" description="DUF7699" evidence="3">
    <location>
        <begin position="148"/>
        <end position="232"/>
    </location>
</feature>
<feature type="compositionally biased region" description="Basic residues" evidence="1">
    <location>
        <begin position="247"/>
        <end position="264"/>
    </location>
</feature>
<evidence type="ECO:0000313" key="5">
    <source>
        <dbReference type="Proteomes" id="UP000257109"/>
    </source>
</evidence>
<dbReference type="Proteomes" id="UP000257109">
    <property type="component" value="Unassembled WGS sequence"/>
</dbReference>
<feature type="compositionally biased region" description="Basic and acidic residues" evidence="1">
    <location>
        <begin position="292"/>
        <end position="301"/>
    </location>
</feature>
<accession>A0A371FR06</accession>
<comment type="caution">
    <text evidence="4">The sequence shown here is derived from an EMBL/GenBank/DDBJ whole genome shotgun (WGS) entry which is preliminary data.</text>
</comment>
<evidence type="ECO:0000259" key="2">
    <source>
        <dbReference type="Pfam" id="PF02037"/>
    </source>
</evidence>
<dbReference type="Pfam" id="PF24766">
    <property type="entry name" value="DUF7699"/>
    <property type="match status" value="1"/>
</dbReference>
<gene>
    <name evidence="4" type="ORF">CR513_38807</name>
</gene>
<feature type="compositionally biased region" description="Basic and acidic residues" evidence="1">
    <location>
        <begin position="271"/>
        <end position="281"/>
    </location>
</feature>
<evidence type="ECO:0000256" key="1">
    <source>
        <dbReference type="SAM" id="MobiDB-lite"/>
    </source>
</evidence>
<feature type="compositionally biased region" description="Acidic residues" evidence="1">
    <location>
        <begin position="16"/>
        <end position="49"/>
    </location>
</feature>
<feature type="non-terminal residue" evidence="4">
    <location>
        <position position="1"/>
    </location>
</feature>
<proteinExistence type="predicted"/>
<sequence length="391" mass="44368">MVQTRGKNAVIVLSSQEEEDDDDDYDCEDSDCEDNSDCNDNSDCEDNSECDEASESDDSCDLDDSSLSDKVVSLLREGNDIESLKLNVCKAYLRKHGLRIAGNRDVCVARIKEHWRLKHGSGYTLYPRSSFNINCTVLGSALSSGDVCMGDVVLFRQKVYEKFDKMTQRGKHLGNRTVAGRVVKESYGAAKQQHTFTVEVLWSSGVRKLPPLSPLLVKGRNLYKQKTYRQRWKDEADRIEVLGEKHKRGAAARSKRALKRKRKSCYTNESKGLKRQHEIHNNKRSRIGRSCVVDKVRHQDGSKSANNFQPQAATSSTQATRKENAPSRASSRYTRGRHESAEFDHYQVPVYPLYDSYPQSTYQYQVNSQSRNEPSEFPPLRPGVGEFTSRS</sequence>
<dbReference type="STRING" id="157652.A0A371FR06"/>
<organism evidence="4 5">
    <name type="scientific">Mucuna pruriens</name>
    <name type="common">Velvet bean</name>
    <name type="synonym">Dolichos pruriens</name>
    <dbReference type="NCBI Taxonomy" id="157652"/>
    <lineage>
        <taxon>Eukaryota</taxon>
        <taxon>Viridiplantae</taxon>
        <taxon>Streptophyta</taxon>
        <taxon>Embryophyta</taxon>
        <taxon>Tracheophyta</taxon>
        <taxon>Spermatophyta</taxon>
        <taxon>Magnoliopsida</taxon>
        <taxon>eudicotyledons</taxon>
        <taxon>Gunneridae</taxon>
        <taxon>Pentapetalae</taxon>
        <taxon>rosids</taxon>
        <taxon>fabids</taxon>
        <taxon>Fabales</taxon>
        <taxon>Fabaceae</taxon>
        <taxon>Papilionoideae</taxon>
        <taxon>50 kb inversion clade</taxon>
        <taxon>NPAAA clade</taxon>
        <taxon>indigoferoid/millettioid clade</taxon>
        <taxon>Phaseoleae</taxon>
        <taxon>Mucuna</taxon>
    </lineage>
</organism>
<protein>
    <submittedName>
        <fullName evidence="4">Zinc finger CCCH domain-containing protein 62</fullName>
    </submittedName>
</protein>
<reference evidence="4" key="1">
    <citation type="submission" date="2018-05" db="EMBL/GenBank/DDBJ databases">
        <title>Draft genome of Mucuna pruriens seed.</title>
        <authorList>
            <person name="Nnadi N.E."/>
            <person name="Vos R."/>
            <person name="Hasami M.H."/>
            <person name="Devisetty U.K."/>
            <person name="Aguiy J.C."/>
        </authorList>
    </citation>
    <scope>NUCLEOTIDE SEQUENCE [LARGE SCALE GENOMIC DNA]</scope>
    <source>
        <strain evidence="4">JCA_2017</strain>
    </source>
</reference>
<dbReference type="InterPro" id="IPR003034">
    <property type="entry name" value="SAP_dom"/>
</dbReference>